<evidence type="ECO:0000256" key="1">
    <source>
        <dbReference type="SAM" id="MobiDB-lite"/>
    </source>
</evidence>
<dbReference type="EMBL" id="KV419404">
    <property type="protein sequence ID" value="KZS94310.1"/>
    <property type="molecule type" value="Genomic_DNA"/>
</dbReference>
<evidence type="ECO:0000313" key="2">
    <source>
        <dbReference type="EMBL" id="KZS94310.1"/>
    </source>
</evidence>
<feature type="region of interest" description="Disordered" evidence="1">
    <location>
        <begin position="1"/>
        <end position="23"/>
    </location>
</feature>
<name>A0A164VNE0_9AGAM</name>
<reference evidence="2 3" key="1">
    <citation type="journal article" date="2016" name="Mol. Biol. Evol.">
        <title>Comparative Genomics of Early-Diverging Mushroom-Forming Fungi Provides Insights into the Origins of Lignocellulose Decay Capabilities.</title>
        <authorList>
            <person name="Nagy L.G."/>
            <person name="Riley R."/>
            <person name="Tritt A."/>
            <person name="Adam C."/>
            <person name="Daum C."/>
            <person name="Floudas D."/>
            <person name="Sun H."/>
            <person name="Yadav J.S."/>
            <person name="Pangilinan J."/>
            <person name="Larsson K.H."/>
            <person name="Matsuura K."/>
            <person name="Barry K."/>
            <person name="Labutti K."/>
            <person name="Kuo R."/>
            <person name="Ohm R.A."/>
            <person name="Bhattacharya S.S."/>
            <person name="Shirouzu T."/>
            <person name="Yoshinaga Y."/>
            <person name="Martin F.M."/>
            <person name="Grigoriev I.V."/>
            <person name="Hibbett D.S."/>
        </authorList>
    </citation>
    <scope>NUCLEOTIDE SEQUENCE [LARGE SCALE GENOMIC DNA]</scope>
    <source>
        <strain evidence="2 3">HHB9708</strain>
    </source>
</reference>
<keyword evidence="3" id="KW-1185">Reference proteome</keyword>
<dbReference type="Proteomes" id="UP000076722">
    <property type="component" value="Unassembled WGS sequence"/>
</dbReference>
<evidence type="ECO:0000313" key="3">
    <source>
        <dbReference type="Proteomes" id="UP000076722"/>
    </source>
</evidence>
<gene>
    <name evidence="2" type="ORF">SISNIDRAFT_37371</name>
</gene>
<organism evidence="2 3">
    <name type="scientific">Sistotremastrum niveocremeum HHB9708</name>
    <dbReference type="NCBI Taxonomy" id="1314777"/>
    <lineage>
        <taxon>Eukaryota</taxon>
        <taxon>Fungi</taxon>
        <taxon>Dikarya</taxon>
        <taxon>Basidiomycota</taxon>
        <taxon>Agaricomycotina</taxon>
        <taxon>Agaricomycetes</taxon>
        <taxon>Sistotremastrales</taxon>
        <taxon>Sistotremastraceae</taxon>
        <taxon>Sertulicium</taxon>
        <taxon>Sertulicium niveocremeum</taxon>
    </lineage>
</organism>
<proteinExistence type="predicted"/>
<dbReference type="AlphaFoldDB" id="A0A164VNE0"/>
<sequence length="74" mass="8495">MRTIGAPPCERTPLGLSKQGHLPRMTSPGIQTNMYVIYNYLSHAISYRATQKRSIRIYGQSTIRFRLPSQSLQR</sequence>
<protein>
    <submittedName>
        <fullName evidence="2">Uncharacterized protein</fullName>
    </submittedName>
</protein>
<accession>A0A164VNE0</accession>